<name>A0A2K1STK2_GARVA</name>
<organism evidence="1 2">
    <name type="scientific">Gardnerella vaginalis</name>
    <dbReference type="NCBI Taxonomy" id="2702"/>
    <lineage>
        <taxon>Bacteria</taxon>
        <taxon>Bacillati</taxon>
        <taxon>Actinomycetota</taxon>
        <taxon>Actinomycetes</taxon>
        <taxon>Bifidobacteriales</taxon>
        <taxon>Bifidobacteriaceae</taxon>
        <taxon>Gardnerella</taxon>
    </lineage>
</organism>
<evidence type="ECO:0000313" key="1">
    <source>
        <dbReference type="EMBL" id="PNS42874.1"/>
    </source>
</evidence>
<dbReference type="OrthoDB" id="9959840at2"/>
<protein>
    <submittedName>
        <fullName evidence="1">Uncharacterized protein</fullName>
    </submittedName>
</protein>
<comment type="caution">
    <text evidence="1">The sequence shown here is derived from an EMBL/GenBank/DDBJ whole genome shotgun (WGS) entry which is preliminary data.</text>
</comment>
<proteinExistence type="predicted"/>
<dbReference type="Proteomes" id="UP000236146">
    <property type="component" value="Unassembled WGS sequence"/>
</dbReference>
<sequence length="74" mass="8744">MDLCYQLRCQPFYWIDQERDQPYLPPWECRGVVNNRNANAIFSASYCNYCAVVEYCNSLQQLSTVLLCHTTRRA</sequence>
<dbReference type="AlphaFoldDB" id="A0A2K1STK2"/>
<gene>
    <name evidence="1" type="ORF">BFS05_06130</name>
</gene>
<evidence type="ECO:0000313" key="2">
    <source>
        <dbReference type="Proteomes" id="UP000236146"/>
    </source>
</evidence>
<reference evidence="1 2" key="1">
    <citation type="submission" date="2016-10" db="EMBL/GenBank/DDBJ databases">
        <authorList>
            <person name="Varghese N."/>
        </authorList>
    </citation>
    <scope>NUCLEOTIDE SEQUENCE [LARGE SCALE GENOMIC DNA]</scope>
    <source>
        <strain evidence="1 2">KA00225</strain>
    </source>
</reference>
<dbReference type="EMBL" id="MNLH01000008">
    <property type="protein sequence ID" value="PNS42874.1"/>
    <property type="molecule type" value="Genomic_DNA"/>
</dbReference>
<accession>A0A2K1STK2</accession>